<accession>A0A9P8Y3C2</accession>
<protein>
    <submittedName>
        <fullName evidence="7">Uncharacterized protein</fullName>
    </submittedName>
</protein>
<feature type="transmembrane region" description="Helical" evidence="6">
    <location>
        <begin position="71"/>
        <end position="93"/>
    </location>
</feature>
<comment type="subcellular location">
    <subcellularLocation>
        <location evidence="1">Membrane</location>
        <topology evidence="1">Multi-pass membrane protein</topology>
    </subcellularLocation>
</comment>
<gene>
    <name evidence="7" type="ORF">B0I36DRAFT_350565</name>
</gene>
<keyword evidence="5 6" id="KW-0472">Membrane</keyword>
<dbReference type="Proteomes" id="UP000756346">
    <property type="component" value="Unassembled WGS sequence"/>
</dbReference>
<dbReference type="AlphaFoldDB" id="A0A9P8Y3C2"/>
<dbReference type="InterPro" id="IPR036259">
    <property type="entry name" value="MFS_trans_sf"/>
</dbReference>
<name>A0A9P8Y3C2_9PEZI</name>
<keyword evidence="3 6" id="KW-0812">Transmembrane</keyword>
<sequence>MARGGARLRLQPHGADTISNSGETFLWIGFKQTGSDPVVWLFCLIAHLHLAANGFKNFFPSVIKTLDLGDTITLVMTYPPYLIAGAVTILVSWSSGTYGVNSLILGLCGSVYGQTKEKNTVAISITKASEPHYIPAISASCAFSLGTAAIAWIVKIIMKKRNEKLRAGEDEQQNFYVC</sequence>
<comment type="caution">
    <text evidence="7">The sequence shown here is derived from an EMBL/GenBank/DDBJ whole genome shotgun (WGS) entry which is preliminary data.</text>
</comment>
<evidence type="ECO:0000256" key="2">
    <source>
        <dbReference type="ARBA" id="ARBA00022448"/>
    </source>
</evidence>
<proteinExistence type="predicted"/>
<keyword evidence="2" id="KW-0813">Transport</keyword>
<dbReference type="SUPFAM" id="SSF103473">
    <property type="entry name" value="MFS general substrate transporter"/>
    <property type="match status" value="1"/>
</dbReference>
<reference evidence="7" key="1">
    <citation type="journal article" date="2021" name="Nat. Commun.">
        <title>Genetic determinants of endophytism in the Arabidopsis root mycobiome.</title>
        <authorList>
            <person name="Mesny F."/>
            <person name="Miyauchi S."/>
            <person name="Thiergart T."/>
            <person name="Pickel B."/>
            <person name="Atanasova L."/>
            <person name="Karlsson M."/>
            <person name="Huettel B."/>
            <person name="Barry K.W."/>
            <person name="Haridas S."/>
            <person name="Chen C."/>
            <person name="Bauer D."/>
            <person name="Andreopoulos W."/>
            <person name="Pangilinan J."/>
            <person name="LaButti K."/>
            <person name="Riley R."/>
            <person name="Lipzen A."/>
            <person name="Clum A."/>
            <person name="Drula E."/>
            <person name="Henrissat B."/>
            <person name="Kohler A."/>
            <person name="Grigoriev I.V."/>
            <person name="Martin F.M."/>
            <person name="Hacquard S."/>
        </authorList>
    </citation>
    <scope>NUCLEOTIDE SEQUENCE</scope>
    <source>
        <strain evidence="7">MPI-CAGE-CH-0230</strain>
    </source>
</reference>
<keyword evidence="4 6" id="KW-1133">Transmembrane helix</keyword>
<dbReference type="GO" id="GO:0016020">
    <property type="term" value="C:membrane"/>
    <property type="evidence" value="ECO:0007669"/>
    <property type="project" value="UniProtKB-SubCell"/>
</dbReference>
<dbReference type="EMBL" id="JAGTJQ010000006">
    <property type="protein sequence ID" value="KAH7029744.1"/>
    <property type="molecule type" value="Genomic_DNA"/>
</dbReference>
<evidence type="ECO:0000256" key="1">
    <source>
        <dbReference type="ARBA" id="ARBA00004141"/>
    </source>
</evidence>
<evidence type="ECO:0000256" key="3">
    <source>
        <dbReference type="ARBA" id="ARBA00022692"/>
    </source>
</evidence>
<dbReference type="RefSeq" id="XP_046012032.1">
    <property type="nucleotide sequence ID" value="XM_046156916.1"/>
</dbReference>
<dbReference type="GeneID" id="70186462"/>
<keyword evidence="8" id="KW-1185">Reference proteome</keyword>
<dbReference type="PANTHER" id="PTHR43791">
    <property type="entry name" value="PERMEASE-RELATED"/>
    <property type="match status" value="1"/>
</dbReference>
<evidence type="ECO:0000256" key="5">
    <source>
        <dbReference type="ARBA" id="ARBA00023136"/>
    </source>
</evidence>
<feature type="transmembrane region" description="Helical" evidence="6">
    <location>
        <begin position="133"/>
        <end position="154"/>
    </location>
</feature>
<evidence type="ECO:0000256" key="6">
    <source>
        <dbReference type="SAM" id="Phobius"/>
    </source>
</evidence>
<dbReference type="GO" id="GO:0022857">
    <property type="term" value="F:transmembrane transporter activity"/>
    <property type="evidence" value="ECO:0007669"/>
    <property type="project" value="TreeGrafter"/>
</dbReference>
<evidence type="ECO:0000256" key="4">
    <source>
        <dbReference type="ARBA" id="ARBA00022989"/>
    </source>
</evidence>
<dbReference type="PANTHER" id="PTHR43791:SF12">
    <property type="entry name" value="MAJOR FACILITATOR SUPERFAMILY (MFS) PROFILE DOMAIN-CONTAINING PROTEIN"/>
    <property type="match status" value="1"/>
</dbReference>
<evidence type="ECO:0000313" key="8">
    <source>
        <dbReference type="Proteomes" id="UP000756346"/>
    </source>
</evidence>
<evidence type="ECO:0000313" key="7">
    <source>
        <dbReference type="EMBL" id="KAH7029744.1"/>
    </source>
</evidence>
<organism evidence="7 8">
    <name type="scientific">Microdochium trichocladiopsis</name>
    <dbReference type="NCBI Taxonomy" id="1682393"/>
    <lineage>
        <taxon>Eukaryota</taxon>
        <taxon>Fungi</taxon>
        <taxon>Dikarya</taxon>
        <taxon>Ascomycota</taxon>
        <taxon>Pezizomycotina</taxon>
        <taxon>Sordariomycetes</taxon>
        <taxon>Xylariomycetidae</taxon>
        <taxon>Xylariales</taxon>
        <taxon>Microdochiaceae</taxon>
        <taxon>Microdochium</taxon>
    </lineage>
</organism>
<dbReference type="OrthoDB" id="2250022at2759"/>